<proteinExistence type="predicted"/>
<dbReference type="Gene3D" id="3.40.50.720">
    <property type="entry name" value="NAD(P)-binding Rossmann-like Domain"/>
    <property type="match status" value="1"/>
</dbReference>
<dbReference type="GO" id="GO:0046872">
    <property type="term" value="F:metal ion binding"/>
    <property type="evidence" value="ECO:0007669"/>
    <property type="project" value="UniProtKB-KW"/>
</dbReference>
<evidence type="ECO:0000313" key="7">
    <source>
        <dbReference type="Proteomes" id="UP000823821"/>
    </source>
</evidence>
<evidence type="ECO:0000313" key="6">
    <source>
        <dbReference type="EMBL" id="HJA78859.1"/>
    </source>
</evidence>
<organism evidence="6 7">
    <name type="scientific">Candidatus Desulfovibrio intestinavium</name>
    <dbReference type="NCBI Taxonomy" id="2838534"/>
    <lineage>
        <taxon>Bacteria</taxon>
        <taxon>Pseudomonadati</taxon>
        <taxon>Thermodesulfobacteriota</taxon>
        <taxon>Desulfovibrionia</taxon>
        <taxon>Desulfovibrionales</taxon>
        <taxon>Desulfovibrionaceae</taxon>
        <taxon>Desulfovibrio</taxon>
    </lineage>
</organism>
<keyword evidence="2" id="KW-0479">Metal-binding</keyword>
<evidence type="ECO:0000256" key="2">
    <source>
        <dbReference type="ARBA" id="ARBA00022723"/>
    </source>
</evidence>
<dbReference type="InterPro" id="IPR039650">
    <property type="entry name" value="HdrA-like"/>
</dbReference>
<dbReference type="PANTHER" id="PTHR43498">
    <property type="entry name" value="FERREDOXIN:COB-COM HETERODISULFIDE REDUCTASE SUBUNIT A"/>
    <property type="match status" value="1"/>
</dbReference>
<keyword evidence="1" id="KW-0004">4Fe-4S</keyword>
<dbReference type="PRINTS" id="PR00368">
    <property type="entry name" value="FADPNR"/>
</dbReference>
<keyword evidence="5" id="KW-0411">Iron-sulfur</keyword>
<dbReference type="Pfam" id="PF12831">
    <property type="entry name" value="FAD_oxidored"/>
    <property type="match status" value="1"/>
</dbReference>
<dbReference type="PRINTS" id="PR00411">
    <property type="entry name" value="PNDRDTASEI"/>
</dbReference>
<dbReference type="SUPFAM" id="SSF51905">
    <property type="entry name" value="FAD/NAD(P)-binding domain"/>
    <property type="match status" value="1"/>
</dbReference>
<dbReference type="EMBL" id="DWZD01000031">
    <property type="protein sequence ID" value="HJA78859.1"/>
    <property type="molecule type" value="Genomic_DNA"/>
</dbReference>
<evidence type="ECO:0000256" key="1">
    <source>
        <dbReference type="ARBA" id="ARBA00022485"/>
    </source>
</evidence>
<gene>
    <name evidence="6" type="ORF">H9784_04710</name>
</gene>
<comment type="caution">
    <text evidence="6">The sequence shown here is derived from an EMBL/GenBank/DDBJ whole genome shotgun (WGS) entry which is preliminary data.</text>
</comment>
<reference evidence="6" key="1">
    <citation type="journal article" date="2021" name="PeerJ">
        <title>Extensive microbial diversity within the chicken gut microbiome revealed by metagenomics and culture.</title>
        <authorList>
            <person name="Gilroy R."/>
            <person name="Ravi A."/>
            <person name="Getino M."/>
            <person name="Pursley I."/>
            <person name="Horton D.L."/>
            <person name="Alikhan N.F."/>
            <person name="Baker D."/>
            <person name="Gharbi K."/>
            <person name="Hall N."/>
            <person name="Watson M."/>
            <person name="Adriaenssens E.M."/>
            <person name="Foster-Nyarko E."/>
            <person name="Jarju S."/>
            <person name="Secka A."/>
            <person name="Antonio M."/>
            <person name="Oren A."/>
            <person name="Chaudhuri R.R."/>
            <person name="La Ragione R."/>
            <person name="Hildebrand F."/>
            <person name="Pallen M.J."/>
        </authorList>
    </citation>
    <scope>NUCLEOTIDE SEQUENCE</scope>
    <source>
        <strain evidence="6">5032</strain>
    </source>
</reference>
<accession>A0A9D2HN85</accession>
<name>A0A9D2HN85_9BACT</name>
<dbReference type="AlphaFoldDB" id="A0A9D2HN85"/>
<dbReference type="GO" id="GO:0051539">
    <property type="term" value="F:4 iron, 4 sulfur cluster binding"/>
    <property type="evidence" value="ECO:0007669"/>
    <property type="project" value="UniProtKB-KW"/>
</dbReference>
<evidence type="ECO:0000256" key="4">
    <source>
        <dbReference type="ARBA" id="ARBA00023004"/>
    </source>
</evidence>
<sequence>MSGDALSLTGPDAGPSPREETLLVLGGGMCGLTAAVEAAECGLRVHLVDPAPRLGGRVARMASYFPKFCPPACGLELLLARALCQPRLAVHLSRRLAAHALRDARHELTICPVDAPAGDATDAVARLCGDAIIVATGWQPYPLERLAQRGACHPLCLSNVELEERLAADSPGGGELLRPDTGEPPQRMAFVQCAGSRDAGHLPYCSAVCCAATLKHCRLLLERYPALRIDVYYMDVRTPGRLFLLRERLAPYEAAGRLRFLPARPPRAVPHADGLSLPTERTDSGEHLALVYDLVVWATGMPPSLAPHVAGRDLALPLLHLDERGFAADSPKHGIFAAGCARRPMNVSESARSGAAAVMRALAFLQTRRTSAVPLPAGEARGDRHA</sequence>
<dbReference type="PANTHER" id="PTHR43498:SF1">
    <property type="entry name" value="COB--COM HETERODISULFIDE REDUCTASE IRON-SULFUR SUBUNIT A"/>
    <property type="match status" value="1"/>
</dbReference>
<keyword evidence="4" id="KW-0408">Iron</keyword>
<protein>
    <submittedName>
        <fullName evidence="6">NAD(P)-binding protein</fullName>
    </submittedName>
</protein>
<keyword evidence="3" id="KW-0560">Oxidoreductase</keyword>
<reference evidence="6" key="2">
    <citation type="submission" date="2021-04" db="EMBL/GenBank/DDBJ databases">
        <authorList>
            <person name="Gilroy R."/>
        </authorList>
    </citation>
    <scope>NUCLEOTIDE SEQUENCE</scope>
    <source>
        <strain evidence="6">5032</strain>
    </source>
</reference>
<dbReference type="Proteomes" id="UP000823821">
    <property type="component" value="Unassembled WGS sequence"/>
</dbReference>
<dbReference type="GO" id="GO:0016491">
    <property type="term" value="F:oxidoreductase activity"/>
    <property type="evidence" value="ECO:0007669"/>
    <property type="project" value="UniProtKB-KW"/>
</dbReference>
<evidence type="ECO:0000256" key="5">
    <source>
        <dbReference type="ARBA" id="ARBA00023014"/>
    </source>
</evidence>
<dbReference type="InterPro" id="IPR036188">
    <property type="entry name" value="FAD/NAD-bd_sf"/>
</dbReference>
<evidence type="ECO:0000256" key="3">
    <source>
        <dbReference type="ARBA" id="ARBA00023002"/>
    </source>
</evidence>